<dbReference type="EMBL" id="JAVBVO010000003">
    <property type="protein sequence ID" value="MDZ5759381.1"/>
    <property type="molecule type" value="Genomic_DNA"/>
</dbReference>
<accession>A0AAW9K808</accession>
<dbReference type="Proteomes" id="UP001290462">
    <property type="component" value="Unassembled WGS sequence"/>
</dbReference>
<organism evidence="1 2">
    <name type="scientific">Carnobacterium maltaromaticum</name>
    <name type="common">Carnobacterium piscicola</name>
    <dbReference type="NCBI Taxonomy" id="2751"/>
    <lineage>
        <taxon>Bacteria</taxon>
        <taxon>Bacillati</taxon>
        <taxon>Bacillota</taxon>
        <taxon>Bacilli</taxon>
        <taxon>Lactobacillales</taxon>
        <taxon>Carnobacteriaceae</taxon>
        <taxon>Carnobacterium</taxon>
    </lineage>
</organism>
<name>A0AAW9K808_CARML</name>
<gene>
    <name evidence="1" type="ORF">RAK27_11970</name>
</gene>
<dbReference type="RefSeq" id="WP_322809220.1">
    <property type="nucleotide sequence ID" value="NZ_JAVBVO010000003.1"/>
</dbReference>
<dbReference type="AlphaFoldDB" id="A0AAW9K808"/>
<reference evidence="1" key="1">
    <citation type="submission" date="2023-08" db="EMBL/GenBank/DDBJ databases">
        <title>Genomic characterization of piscicolin 126 produced by Carnobacterium maltaromaticum CM22 strain isolated from salmon (Salmo salar).</title>
        <authorList>
            <person name="Gonzalez-Gragera E."/>
            <person name="Garcia-Lopez J.D."/>
            <person name="Teso-Perez C."/>
            <person name="Gimenez-Hernandez I."/>
            <person name="Peralta-Sanchez J.M."/>
            <person name="Valdivia E."/>
            <person name="Montalban-Lopez M."/>
            <person name="Martin-Platero A.M."/>
            <person name="Banos A."/>
            <person name="Martinez-Bueno M."/>
        </authorList>
    </citation>
    <scope>NUCLEOTIDE SEQUENCE</scope>
    <source>
        <strain evidence="1">CM22</strain>
    </source>
</reference>
<evidence type="ECO:0000313" key="1">
    <source>
        <dbReference type="EMBL" id="MDZ5759381.1"/>
    </source>
</evidence>
<comment type="caution">
    <text evidence="1">The sequence shown here is derived from an EMBL/GenBank/DDBJ whole genome shotgun (WGS) entry which is preliminary data.</text>
</comment>
<sequence>MILDPEKFALACVSNLTSAHAETKLDHYIDCYKVAENHNLEIKKEAGNKLNEQILNDDFGF</sequence>
<evidence type="ECO:0000313" key="2">
    <source>
        <dbReference type="Proteomes" id="UP001290462"/>
    </source>
</evidence>
<protein>
    <submittedName>
        <fullName evidence="1">Uncharacterized protein</fullName>
    </submittedName>
</protein>
<proteinExistence type="predicted"/>